<evidence type="ECO:0000256" key="2">
    <source>
        <dbReference type="ARBA" id="ARBA00022475"/>
    </source>
</evidence>
<comment type="caution">
    <text evidence="15">The sequence shown here is derived from an EMBL/GenBank/DDBJ whole genome shotgun (WGS) entry which is preliminary data.</text>
</comment>
<keyword evidence="2" id="KW-1003">Cell membrane</keyword>
<dbReference type="SMART" id="SM00304">
    <property type="entry name" value="HAMP"/>
    <property type="match status" value="1"/>
</dbReference>
<dbReference type="InterPro" id="IPR003122">
    <property type="entry name" value="Tar_rcpt_lig-bd"/>
</dbReference>
<feature type="domain" description="HAMP" evidence="14">
    <location>
        <begin position="211"/>
        <end position="264"/>
    </location>
</feature>
<feature type="transmembrane region" description="Helical" evidence="12">
    <location>
        <begin position="188"/>
        <end position="209"/>
    </location>
</feature>
<keyword evidence="7 12" id="KW-0472">Membrane</keyword>
<feature type="domain" description="Methyl-accepting transducer" evidence="13">
    <location>
        <begin position="269"/>
        <end position="505"/>
    </location>
</feature>
<dbReference type="PANTHER" id="PTHR32089:SF119">
    <property type="entry name" value="METHYL-ACCEPTING CHEMOTAXIS PROTEIN CTPL"/>
    <property type="match status" value="1"/>
</dbReference>
<evidence type="ECO:0000256" key="11">
    <source>
        <dbReference type="SAM" id="Coils"/>
    </source>
</evidence>
<evidence type="ECO:0000256" key="9">
    <source>
        <dbReference type="ARBA" id="ARBA00029447"/>
    </source>
</evidence>
<evidence type="ECO:0000256" key="5">
    <source>
        <dbReference type="ARBA" id="ARBA00022692"/>
    </source>
</evidence>
<keyword evidence="11" id="KW-0175">Coiled coil</keyword>
<dbReference type="InterPro" id="IPR004089">
    <property type="entry name" value="MCPsignal_dom"/>
</dbReference>
<evidence type="ECO:0000259" key="13">
    <source>
        <dbReference type="PROSITE" id="PS50111"/>
    </source>
</evidence>
<keyword evidence="16" id="KW-1185">Reference proteome</keyword>
<evidence type="ECO:0000256" key="1">
    <source>
        <dbReference type="ARBA" id="ARBA00004651"/>
    </source>
</evidence>
<dbReference type="Proteomes" id="UP001621714">
    <property type="component" value="Unassembled WGS sequence"/>
</dbReference>
<dbReference type="Gene3D" id="1.10.287.950">
    <property type="entry name" value="Methyl-accepting chemotaxis protein"/>
    <property type="match status" value="1"/>
</dbReference>
<keyword evidence="4" id="KW-0145">Chemotaxis</keyword>
<dbReference type="SUPFAM" id="SSF58104">
    <property type="entry name" value="Methyl-accepting chemotaxis protein (MCP) signaling domain"/>
    <property type="match status" value="1"/>
</dbReference>
<protein>
    <submittedName>
        <fullName evidence="15">Methyl-accepting chemotaxis protein</fullName>
    </submittedName>
</protein>
<evidence type="ECO:0000256" key="7">
    <source>
        <dbReference type="ARBA" id="ARBA00023136"/>
    </source>
</evidence>
<sequence>MLKNLRLSTRLFLIGAIPMSGLLLVLLLSYSASAQKDRLFERLYQDNLIYLSDILVTQRLLEQTALESIRRNRTGWSSNQATQEEVNTHLARAEEHWQHFVQHQTTERDEIQTAQAALEQVLALYQRWIEPLGSDALTVRVLNESTVNHEIQSTIHPLGTALEAVIRSQLDLAAEVSDEASHLTEQMLWLYSVGGSLLVLFSLLLAWRIQHSIQRPLKQLRQVMVRVATESDLTQRCELQGQNEISEAANAFNQMLVHFHALIQGINQQANRLKKHASRMQDISQLVSESSAHQSEQAEAMASALEQISGNIQAVAENTRHAVDLAQESDDLSQAGVNTLKKGVDATQELAQLVTQADQIIAGLHQESTQIAQVLGVIQNIAEQTNLLALNAAIEAARAGDAGRGFAVVADEVRSLSSNTSEATHQIHRKLTDLQNQADAAVKAMKKAQQCATQSVVQADHSDQALKKISHSVQHIAQVNAEIAQATAEQNLATEQTSLGVTQLNQQVMSLNQQAQEASQLSEHLAELAVQLRTQVRQFKVEF</sequence>
<evidence type="ECO:0000259" key="14">
    <source>
        <dbReference type="PROSITE" id="PS50885"/>
    </source>
</evidence>
<dbReference type="PROSITE" id="PS50885">
    <property type="entry name" value="HAMP"/>
    <property type="match status" value="1"/>
</dbReference>
<comment type="similarity">
    <text evidence="9">Belongs to the methyl-accepting chemotaxis (MCP) protein family.</text>
</comment>
<dbReference type="SMART" id="SM00283">
    <property type="entry name" value="MA"/>
    <property type="match status" value="1"/>
</dbReference>
<feature type="coiled-coil region" evidence="11">
    <location>
        <begin position="476"/>
        <end position="531"/>
    </location>
</feature>
<name>A0ABW8PV09_9GAMM</name>
<accession>A0ABW8PV09</accession>
<dbReference type="PANTHER" id="PTHR32089">
    <property type="entry name" value="METHYL-ACCEPTING CHEMOTAXIS PROTEIN MCPB"/>
    <property type="match status" value="1"/>
</dbReference>
<reference evidence="15 16" key="1">
    <citation type="submission" date="2024-02" db="EMBL/GenBank/DDBJ databases">
        <title>Marinospirillum sp. MEB 164 isolated from Lonar lake sediment.</title>
        <authorList>
            <person name="Joshi A."/>
            <person name="Thite S."/>
        </authorList>
    </citation>
    <scope>NUCLEOTIDE SEQUENCE [LARGE SCALE GENOMIC DNA]</scope>
    <source>
        <strain evidence="15 16">MEB164</strain>
    </source>
</reference>
<keyword evidence="6 12" id="KW-1133">Transmembrane helix</keyword>
<keyword evidence="3" id="KW-0488">Methylation</keyword>
<dbReference type="PROSITE" id="PS50111">
    <property type="entry name" value="CHEMOTAXIS_TRANSDUC_2"/>
    <property type="match status" value="1"/>
</dbReference>
<evidence type="ECO:0000256" key="10">
    <source>
        <dbReference type="PROSITE-ProRule" id="PRU00284"/>
    </source>
</evidence>
<gene>
    <name evidence="15" type="ORF">V6U78_03605</name>
</gene>
<dbReference type="InterPro" id="IPR003660">
    <property type="entry name" value="HAMP_dom"/>
</dbReference>
<dbReference type="Pfam" id="PF00672">
    <property type="entry name" value="HAMP"/>
    <property type="match status" value="1"/>
</dbReference>
<evidence type="ECO:0000256" key="3">
    <source>
        <dbReference type="ARBA" id="ARBA00022481"/>
    </source>
</evidence>
<keyword evidence="5 12" id="KW-0812">Transmembrane</keyword>
<evidence type="ECO:0000256" key="8">
    <source>
        <dbReference type="ARBA" id="ARBA00023224"/>
    </source>
</evidence>
<proteinExistence type="inferred from homology"/>
<dbReference type="CDD" id="cd06225">
    <property type="entry name" value="HAMP"/>
    <property type="match status" value="1"/>
</dbReference>
<dbReference type="RefSeq" id="WP_405337295.1">
    <property type="nucleotide sequence ID" value="NZ_JBANFI010000002.1"/>
</dbReference>
<dbReference type="EMBL" id="JBANFI010000002">
    <property type="protein sequence ID" value="MFK7160120.1"/>
    <property type="molecule type" value="Genomic_DNA"/>
</dbReference>
<evidence type="ECO:0000256" key="6">
    <source>
        <dbReference type="ARBA" id="ARBA00022989"/>
    </source>
</evidence>
<evidence type="ECO:0000313" key="15">
    <source>
        <dbReference type="EMBL" id="MFK7160120.1"/>
    </source>
</evidence>
<keyword evidence="8 10" id="KW-0807">Transducer</keyword>
<dbReference type="Pfam" id="PF02203">
    <property type="entry name" value="TarH"/>
    <property type="match status" value="1"/>
</dbReference>
<evidence type="ECO:0000256" key="12">
    <source>
        <dbReference type="SAM" id="Phobius"/>
    </source>
</evidence>
<organism evidence="15 16">
    <name type="scientific">Marinospirillum alkalitolerans</name>
    <dbReference type="NCBI Taxonomy" id="3123374"/>
    <lineage>
        <taxon>Bacteria</taxon>
        <taxon>Pseudomonadati</taxon>
        <taxon>Pseudomonadota</taxon>
        <taxon>Gammaproteobacteria</taxon>
        <taxon>Oceanospirillales</taxon>
        <taxon>Oceanospirillaceae</taxon>
        <taxon>Marinospirillum</taxon>
    </lineage>
</organism>
<comment type="subcellular location">
    <subcellularLocation>
        <location evidence="1">Cell membrane</location>
        <topology evidence="1">Multi-pass membrane protein</topology>
    </subcellularLocation>
</comment>
<dbReference type="Pfam" id="PF00015">
    <property type="entry name" value="MCPsignal"/>
    <property type="match status" value="1"/>
</dbReference>
<evidence type="ECO:0000313" key="16">
    <source>
        <dbReference type="Proteomes" id="UP001621714"/>
    </source>
</evidence>
<evidence type="ECO:0000256" key="4">
    <source>
        <dbReference type="ARBA" id="ARBA00022500"/>
    </source>
</evidence>